<comment type="caution">
    <text evidence="2">The sequence shown here is derived from an EMBL/GenBank/DDBJ whole genome shotgun (WGS) entry which is preliminary data.</text>
</comment>
<dbReference type="RefSeq" id="WP_133321443.1">
    <property type="nucleotide sequence ID" value="NZ_SMTF01000004.1"/>
</dbReference>
<keyword evidence="1" id="KW-0732">Signal</keyword>
<name>A0A4R5TV87_9GAMM</name>
<protein>
    <submittedName>
        <fullName evidence="2">Uncharacterized protein</fullName>
    </submittedName>
</protein>
<gene>
    <name evidence="2" type="ORF">E2F46_07400</name>
</gene>
<sequence>MKTFLRSAIATVSVAALAACTSSHQLATAPGPAAQPALDGHYQGDVRYIAAVEHIARKRGVQVRWVNPPVRRVDQ</sequence>
<dbReference type="OrthoDB" id="6240183at2"/>
<evidence type="ECO:0000256" key="1">
    <source>
        <dbReference type="SAM" id="SignalP"/>
    </source>
</evidence>
<dbReference type="Proteomes" id="UP000294796">
    <property type="component" value="Unassembled WGS sequence"/>
</dbReference>
<evidence type="ECO:0000313" key="2">
    <source>
        <dbReference type="EMBL" id="TDK24991.1"/>
    </source>
</evidence>
<dbReference type="EMBL" id="SMTF01000004">
    <property type="protein sequence ID" value="TDK24991.1"/>
    <property type="molecule type" value="Genomic_DNA"/>
</dbReference>
<dbReference type="AlphaFoldDB" id="A0A4R5TV87"/>
<feature type="chain" id="PRO_5020985657" evidence="1">
    <location>
        <begin position="19"/>
        <end position="75"/>
    </location>
</feature>
<keyword evidence="3" id="KW-1185">Reference proteome</keyword>
<organism evidence="2 3">
    <name type="scientific">Luteimonas aestuarii</name>
    <dbReference type="NCBI Taxonomy" id="453837"/>
    <lineage>
        <taxon>Bacteria</taxon>
        <taxon>Pseudomonadati</taxon>
        <taxon>Pseudomonadota</taxon>
        <taxon>Gammaproteobacteria</taxon>
        <taxon>Lysobacterales</taxon>
        <taxon>Lysobacteraceae</taxon>
        <taxon>Luteimonas</taxon>
    </lineage>
</organism>
<feature type="signal peptide" evidence="1">
    <location>
        <begin position="1"/>
        <end position="18"/>
    </location>
</feature>
<accession>A0A4R5TV87</accession>
<dbReference type="PROSITE" id="PS51257">
    <property type="entry name" value="PROKAR_LIPOPROTEIN"/>
    <property type="match status" value="1"/>
</dbReference>
<proteinExistence type="predicted"/>
<evidence type="ECO:0000313" key="3">
    <source>
        <dbReference type="Proteomes" id="UP000294796"/>
    </source>
</evidence>
<reference evidence="2 3" key="1">
    <citation type="submission" date="2019-03" db="EMBL/GenBank/DDBJ databases">
        <title>Luteimonas zhaokaii sp.nov., isolated from the rectal contents of Plateau pika in Yushu, Qinghai Province, China.</title>
        <authorList>
            <person name="Zhang G."/>
        </authorList>
    </citation>
    <scope>NUCLEOTIDE SEQUENCE [LARGE SCALE GENOMIC DNA]</scope>
    <source>
        <strain evidence="2 3">B9</strain>
    </source>
</reference>